<feature type="transmembrane region" description="Helical" evidence="1">
    <location>
        <begin position="258"/>
        <end position="283"/>
    </location>
</feature>
<feature type="transmembrane region" description="Helical" evidence="1">
    <location>
        <begin position="159"/>
        <end position="181"/>
    </location>
</feature>
<keyword evidence="1" id="KW-0472">Membrane</keyword>
<dbReference type="PANTHER" id="PTHR23028">
    <property type="entry name" value="ACETYLTRANSFERASE"/>
    <property type="match status" value="1"/>
</dbReference>
<dbReference type="InterPro" id="IPR002656">
    <property type="entry name" value="Acyl_transf_3_dom"/>
</dbReference>
<feature type="transmembrane region" description="Helical" evidence="1">
    <location>
        <begin position="295"/>
        <end position="318"/>
    </location>
</feature>
<dbReference type="OrthoDB" id="5819582at2759"/>
<feature type="transmembrane region" description="Helical" evidence="1">
    <location>
        <begin position="387"/>
        <end position="407"/>
    </location>
</feature>
<dbReference type="InterPro" id="IPR050879">
    <property type="entry name" value="Acyltransferase_3"/>
</dbReference>
<accession>A0A9P4H9F4</accession>
<name>A0A9P4H9F4_9PLEO</name>
<keyword evidence="1" id="KW-1133">Transmembrane helix</keyword>
<evidence type="ECO:0000259" key="2">
    <source>
        <dbReference type="Pfam" id="PF01757"/>
    </source>
</evidence>
<dbReference type="Proteomes" id="UP000799777">
    <property type="component" value="Unassembled WGS sequence"/>
</dbReference>
<protein>
    <recommendedName>
        <fullName evidence="2">Acyltransferase 3 domain-containing protein</fullName>
    </recommendedName>
</protein>
<organism evidence="3 4">
    <name type="scientific">Setomelanomma holmii</name>
    <dbReference type="NCBI Taxonomy" id="210430"/>
    <lineage>
        <taxon>Eukaryota</taxon>
        <taxon>Fungi</taxon>
        <taxon>Dikarya</taxon>
        <taxon>Ascomycota</taxon>
        <taxon>Pezizomycotina</taxon>
        <taxon>Dothideomycetes</taxon>
        <taxon>Pleosporomycetidae</taxon>
        <taxon>Pleosporales</taxon>
        <taxon>Pleosporineae</taxon>
        <taxon>Phaeosphaeriaceae</taxon>
        <taxon>Setomelanomma</taxon>
    </lineage>
</organism>
<dbReference type="EMBL" id="ML978195">
    <property type="protein sequence ID" value="KAF2029967.1"/>
    <property type="molecule type" value="Genomic_DNA"/>
</dbReference>
<gene>
    <name evidence="3" type="ORF">EK21DRAFT_112445</name>
</gene>
<evidence type="ECO:0000313" key="4">
    <source>
        <dbReference type="Proteomes" id="UP000799777"/>
    </source>
</evidence>
<proteinExistence type="predicted"/>
<sequence length="503" mass="57673">MPTKTGGLLDHGTLEDVNLRSVTWKPSKLPRWSLDIVRPEFLALRTGTPKTSMRRTAWLDGLRGFAAFLVCLHHNQLWSHGGKGNLIYENAFGYEGRHYFAALPFVRIFFSGGHFAVAIFFVISGYVLSVKALSLVQKGQTFGAAENIGSALFRRWMRLYIPIIVVTLFWLCFRHATGIWVDIKEMNPAFSEDVREWYYTFKNYSFVFSNNIYEFTEPYHPHSWSIPFEFRGSIIIYTVVPALARCTTSARLWCEAGLIFFFLYIVDGWYGALFMAGMLLCDLDLLAEDGQLPRLLALLSGFKEFIFFHLFIVALFLAGVPSFDAADIDRVTLISRSPGWNWLSRLKPQAVFDAKWFYLFWAAFFAVAAIPRLPWLKRFFETRVCQYLGRVSFALYLVHGLVIWTLGDRVYAAVGMSRPQHKDGIPNWADKFPVSKSGPMGLELAFWLPQLVILPFTLYLSEVVTKLVDEPSVKFVNWLYKKTLAQTQPVRQPPHKRSFSSAC</sequence>
<feature type="transmembrane region" description="Helical" evidence="1">
    <location>
        <begin position="108"/>
        <end position="128"/>
    </location>
</feature>
<dbReference type="AlphaFoldDB" id="A0A9P4H9F4"/>
<reference evidence="3" key="1">
    <citation type="journal article" date="2020" name="Stud. Mycol.">
        <title>101 Dothideomycetes genomes: a test case for predicting lifestyles and emergence of pathogens.</title>
        <authorList>
            <person name="Haridas S."/>
            <person name="Albert R."/>
            <person name="Binder M."/>
            <person name="Bloem J."/>
            <person name="Labutti K."/>
            <person name="Salamov A."/>
            <person name="Andreopoulos B."/>
            <person name="Baker S."/>
            <person name="Barry K."/>
            <person name="Bills G."/>
            <person name="Bluhm B."/>
            <person name="Cannon C."/>
            <person name="Castanera R."/>
            <person name="Culley D."/>
            <person name="Daum C."/>
            <person name="Ezra D."/>
            <person name="Gonzalez J."/>
            <person name="Henrissat B."/>
            <person name="Kuo A."/>
            <person name="Liang C."/>
            <person name="Lipzen A."/>
            <person name="Lutzoni F."/>
            <person name="Magnuson J."/>
            <person name="Mondo S."/>
            <person name="Nolan M."/>
            <person name="Ohm R."/>
            <person name="Pangilinan J."/>
            <person name="Park H.-J."/>
            <person name="Ramirez L."/>
            <person name="Alfaro M."/>
            <person name="Sun H."/>
            <person name="Tritt A."/>
            <person name="Yoshinaga Y."/>
            <person name="Zwiers L.-H."/>
            <person name="Turgeon B."/>
            <person name="Goodwin S."/>
            <person name="Spatafora J."/>
            <person name="Crous P."/>
            <person name="Grigoriev I."/>
        </authorList>
    </citation>
    <scope>NUCLEOTIDE SEQUENCE</scope>
    <source>
        <strain evidence="3">CBS 110217</strain>
    </source>
</reference>
<dbReference type="PANTHER" id="PTHR23028:SF125">
    <property type="entry name" value="ACYLTRANSFERASE"/>
    <property type="match status" value="1"/>
</dbReference>
<evidence type="ECO:0000313" key="3">
    <source>
        <dbReference type="EMBL" id="KAF2029967.1"/>
    </source>
</evidence>
<feature type="transmembrane region" description="Helical" evidence="1">
    <location>
        <begin position="356"/>
        <end position="375"/>
    </location>
</feature>
<feature type="domain" description="Acyltransferase 3" evidence="2">
    <location>
        <begin position="57"/>
        <end position="460"/>
    </location>
</feature>
<dbReference type="GO" id="GO:0016747">
    <property type="term" value="F:acyltransferase activity, transferring groups other than amino-acyl groups"/>
    <property type="evidence" value="ECO:0007669"/>
    <property type="project" value="InterPro"/>
</dbReference>
<keyword evidence="1" id="KW-0812">Transmembrane</keyword>
<evidence type="ECO:0000256" key="1">
    <source>
        <dbReference type="SAM" id="Phobius"/>
    </source>
</evidence>
<dbReference type="Pfam" id="PF01757">
    <property type="entry name" value="Acyl_transf_3"/>
    <property type="match status" value="1"/>
</dbReference>
<comment type="caution">
    <text evidence="3">The sequence shown here is derived from an EMBL/GenBank/DDBJ whole genome shotgun (WGS) entry which is preliminary data.</text>
</comment>
<keyword evidence="4" id="KW-1185">Reference proteome</keyword>